<dbReference type="PANTHER" id="PTHR30303">
    <property type="entry name" value="HYDROGENASE ISOENZYMES FORMATION PROTEIN HYPE"/>
    <property type="match status" value="1"/>
</dbReference>
<keyword evidence="7" id="KW-1185">Reference proteome</keyword>
<dbReference type="OrthoDB" id="31494at2157"/>
<comment type="similarity">
    <text evidence="1">Belongs to the HypE family.</text>
</comment>
<evidence type="ECO:0000313" key="7">
    <source>
        <dbReference type="Proteomes" id="UP001060771"/>
    </source>
</evidence>
<dbReference type="SUPFAM" id="SSF56042">
    <property type="entry name" value="PurM C-terminal domain-like"/>
    <property type="match status" value="1"/>
</dbReference>
<protein>
    <submittedName>
        <fullName evidence="5">Hydrogenase</fullName>
    </submittedName>
</protein>
<dbReference type="Proteomes" id="UP000657075">
    <property type="component" value="Unassembled WGS sequence"/>
</dbReference>
<proteinExistence type="inferred from homology"/>
<dbReference type="GeneID" id="76206623"/>
<dbReference type="Pfam" id="PF00586">
    <property type="entry name" value="AIRS"/>
    <property type="match status" value="1"/>
</dbReference>
<dbReference type="Gene3D" id="3.30.1330.10">
    <property type="entry name" value="PurM-like, N-terminal domain"/>
    <property type="match status" value="1"/>
</dbReference>
<name>A0A830EEF3_9CREN</name>
<organism evidence="5 6">
    <name type="scientific">Vulcanisaeta souniana JCM 11219</name>
    <dbReference type="NCBI Taxonomy" id="1293586"/>
    <lineage>
        <taxon>Archaea</taxon>
        <taxon>Thermoproteota</taxon>
        <taxon>Thermoprotei</taxon>
        <taxon>Thermoproteales</taxon>
        <taxon>Thermoproteaceae</taxon>
        <taxon>Vulcanisaeta</taxon>
    </lineage>
</organism>
<gene>
    <name evidence="5" type="ORF">GCM10007112_02290</name>
    <name evidence="4" type="ORF">Vsou_10760</name>
</gene>
<evidence type="ECO:0000313" key="5">
    <source>
        <dbReference type="EMBL" id="GGI68867.1"/>
    </source>
</evidence>
<evidence type="ECO:0000313" key="4">
    <source>
        <dbReference type="EMBL" id="BDR91983.1"/>
    </source>
</evidence>
<dbReference type="Gene3D" id="3.90.650.10">
    <property type="entry name" value="PurM-like C-terminal domain"/>
    <property type="match status" value="1"/>
</dbReference>
<dbReference type="InterPro" id="IPR016188">
    <property type="entry name" value="PurM-like_N"/>
</dbReference>
<dbReference type="EMBL" id="AP026830">
    <property type="protein sequence ID" value="BDR91983.1"/>
    <property type="molecule type" value="Genomic_DNA"/>
</dbReference>
<dbReference type="RefSeq" id="WP_188602340.1">
    <property type="nucleotide sequence ID" value="NZ_AP026830.1"/>
</dbReference>
<dbReference type="CDD" id="cd06061">
    <property type="entry name" value="PurM-like1"/>
    <property type="match status" value="1"/>
</dbReference>
<dbReference type="Proteomes" id="UP001060771">
    <property type="component" value="Chromosome"/>
</dbReference>
<dbReference type="EMBL" id="BMNM01000001">
    <property type="protein sequence ID" value="GGI68867.1"/>
    <property type="molecule type" value="Genomic_DNA"/>
</dbReference>
<reference evidence="7" key="3">
    <citation type="submission" date="2022-09" db="EMBL/GenBank/DDBJ databases">
        <title>Complete genome sequence of Vulcanisaeta souniana.</title>
        <authorList>
            <person name="Kato S."/>
            <person name="Itoh T."/>
            <person name="Ohkuma M."/>
        </authorList>
    </citation>
    <scope>NUCLEOTIDE SEQUENCE [LARGE SCALE GENOMIC DNA]</scope>
    <source>
        <strain evidence="7">JCM 11219</strain>
    </source>
</reference>
<sequence length="332" mass="35757">MVKLSNDVLRRIVFTNLGVEDHDVIIGPRVGEDAAIVRIGNGYMAIHTDPITGAVEGIGWLAINIVANDIAVRGIKPRWFLLTLLLPHGINEGDIEKIMIDVNRALAELNGSLIGGHTEITPGIDRVIASTTAIGVGEHYVTTSGAKPGDLVLVTKYIALEGTAVLATDFENELVRRGVPREVINRAKGFVKEVSVVREALEIADLASAMHDPTEGGLLQGLLEIAEASDVKLRIDIDKVPILPETRQIFSALNMDPLASLSSGALVATIPRERIHTAGVKLSKLGINYSIIGEVVEGKPSIEVVKDDRIVNEVNGFIEDDVMGLWHRKYGG</sequence>
<evidence type="ECO:0000313" key="6">
    <source>
        <dbReference type="Proteomes" id="UP000657075"/>
    </source>
</evidence>
<dbReference type="PANTHER" id="PTHR30303:SF4">
    <property type="entry name" value="HYDROGENASE EXPRESSION_FORMATION PROTEIN HYPE"/>
    <property type="match status" value="1"/>
</dbReference>
<accession>A0A830EEF3</accession>
<reference evidence="4" key="4">
    <citation type="journal article" date="2023" name="Microbiol. Resour. Announc.">
        <title>Complete Genome Sequence of Vulcanisaeta souniana Strain IC-059, a Hyperthermophilic Archaeon Isolated from Hot Spring Water in Japan.</title>
        <authorList>
            <person name="Kato S."/>
            <person name="Itoh T."/>
            <person name="Wu L."/>
            <person name="Ma J."/>
            <person name="Ohkuma M."/>
        </authorList>
    </citation>
    <scope>NUCLEOTIDE SEQUENCE</scope>
    <source>
        <strain evidence="4">JCM 11219</strain>
    </source>
</reference>
<dbReference type="PIRSF" id="PIRSF005644">
    <property type="entry name" value="Hdrgns_mtr_HypE"/>
    <property type="match status" value="1"/>
</dbReference>
<dbReference type="SUPFAM" id="SSF55326">
    <property type="entry name" value="PurM N-terminal domain-like"/>
    <property type="match status" value="1"/>
</dbReference>
<evidence type="ECO:0000259" key="2">
    <source>
        <dbReference type="Pfam" id="PF00586"/>
    </source>
</evidence>
<dbReference type="InterPro" id="IPR010918">
    <property type="entry name" value="PurM-like_C_dom"/>
</dbReference>
<dbReference type="GO" id="GO:0051604">
    <property type="term" value="P:protein maturation"/>
    <property type="evidence" value="ECO:0007669"/>
    <property type="project" value="TreeGrafter"/>
</dbReference>
<reference evidence="5" key="1">
    <citation type="journal article" date="2014" name="Int. J. Syst. Evol. Microbiol.">
        <title>Complete genome sequence of Corynebacterium casei LMG S-19264T (=DSM 44701T), isolated from a smear-ripened cheese.</title>
        <authorList>
            <consortium name="US DOE Joint Genome Institute (JGI-PGF)"/>
            <person name="Walter F."/>
            <person name="Albersmeier A."/>
            <person name="Kalinowski J."/>
            <person name="Ruckert C."/>
        </authorList>
    </citation>
    <scope>NUCLEOTIDE SEQUENCE</scope>
    <source>
        <strain evidence="5">JCM 11219</strain>
    </source>
</reference>
<dbReference type="InterPro" id="IPR036921">
    <property type="entry name" value="PurM-like_N_sf"/>
</dbReference>
<reference evidence="5" key="2">
    <citation type="submission" date="2020-09" db="EMBL/GenBank/DDBJ databases">
        <authorList>
            <person name="Sun Q."/>
            <person name="Ohkuma M."/>
        </authorList>
    </citation>
    <scope>NUCLEOTIDE SEQUENCE</scope>
    <source>
        <strain evidence="5">JCM 11219</strain>
    </source>
</reference>
<dbReference type="AlphaFoldDB" id="A0A830EEF3"/>
<feature type="domain" description="PurM-like C-terminal" evidence="3">
    <location>
        <begin position="147"/>
        <end position="300"/>
    </location>
</feature>
<evidence type="ECO:0000259" key="3">
    <source>
        <dbReference type="Pfam" id="PF02769"/>
    </source>
</evidence>
<evidence type="ECO:0000256" key="1">
    <source>
        <dbReference type="ARBA" id="ARBA00006243"/>
    </source>
</evidence>
<dbReference type="InterPro" id="IPR036676">
    <property type="entry name" value="PurM-like_C_sf"/>
</dbReference>
<feature type="domain" description="PurM-like N-terminal" evidence="2">
    <location>
        <begin position="31"/>
        <end position="136"/>
    </location>
</feature>
<dbReference type="Pfam" id="PF02769">
    <property type="entry name" value="AIRS_C"/>
    <property type="match status" value="1"/>
</dbReference>
<dbReference type="InterPro" id="IPR011854">
    <property type="entry name" value="HypE"/>
</dbReference>